<evidence type="ECO:0000256" key="6">
    <source>
        <dbReference type="ARBA" id="ARBA00023235"/>
    </source>
</evidence>
<dbReference type="EMBL" id="CVTD020000015">
    <property type="protein sequence ID" value="CRZ34304.1"/>
    <property type="molecule type" value="Genomic_DNA"/>
</dbReference>
<sequence length="470" mass="54300">MKPFMDQDFLLSTETAKTLYHEFAKNMPIVDYHCHISPKEIAEDVRFENITRLWLGGDHYKWRLMRANGISEYYITGDAPDKEKFEKWAQTLELAIGNPIYHWSHLELKRYFGYDGILNSETADEVWELCNEKLKNPDLSARGIIKKSNVTVLCTTDDPVDSLEYHISLSKDQTFETKVLPAFRPDEAVNIEKPGYKAYLEKLSAVSNVKIDSFAALCEALKKRMEFFNNVGCKTADHGLDFVMYYPAGEEEIDKIMERRLEGEVLTEEEILKFKTALLLFLGREYNRLNWVMQLHYGVKRDNNTRMYKIIGPNTGYDCINNSRNSSAQLADFLNALDMTDELPKTIVYSLNPVDNAAIDTVIGCFQNDSAIGKLQHGSAWWFNDNEIGMRDHLTTVCSLGMISNFVGMLTDSRSFLSYTRHEYFRRILCDVFGTMVESGRFPKDMRVLKKLVEDISYNNCMKYFGFDKL</sequence>
<name>A0A0H5SFR5_HERHM</name>
<dbReference type="InterPro" id="IPR003766">
    <property type="entry name" value="Uronate_isomerase"/>
</dbReference>
<evidence type="ECO:0000256" key="1">
    <source>
        <dbReference type="ARBA" id="ARBA00001165"/>
    </source>
</evidence>
<dbReference type="GO" id="GO:0019698">
    <property type="term" value="P:D-galacturonate catabolic process"/>
    <property type="evidence" value="ECO:0007669"/>
    <property type="project" value="TreeGrafter"/>
</dbReference>
<dbReference type="GO" id="GO:0008880">
    <property type="term" value="F:glucuronate isomerase activity"/>
    <property type="evidence" value="ECO:0007669"/>
    <property type="project" value="UniProtKB-UniRule"/>
</dbReference>
<dbReference type="GO" id="GO:0042840">
    <property type="term" value="P:D-glucuronate catabolic process"/>
    <property type="evidence" value="ECO:0007669"/>
    <property type="project" value="TreeGrafter"/>
</dbReference>
<evidence type="ECO:0000256" key="3">
    <source>
        <dbReference type="ARBA" id="ARBA00008397"/>
    </source>
</evidence>
<organism evidence="8 9">
    <name type="scientific">Herbinix hemicellulosilytica</name>
    <dbReference type="NCBI Taxonomy" id="1564487"/>
    <lineage>
        <taxon>Bacteria</taxon>
        <taxon>Bacillati</taxon>
        <taxon>Bacillota</taxon>
        <taxon>Clostridia</taxon>
        <taxon>Lachnospirales</taxon>
        <taxon>Lachnospiraceae</taxon>
        <taxon>Herbinix</taxon>
    </lineage>
</organism>
<comment type="catalytic activity">
    <reaction evidence="1 7">
        <text>D-glucuronate = D-fructuronate</text>
        <dbReference type="Rhea" id="RHEA:13049"/>
        <dbReference type="ChEBI" id="CHEBI:58720"/>
        <dbReference type="ChEBI" id="CHEBI:59863"/>
        <dbReference type="EC" id="5.3.1.12"/>
    </reaction>
</comment>
<dbReference type="UniPathway" id="UPA00246"/>
<comment type="pathway">
    <text evidence="2 7">Carbohydrate metabolism; pentose and glucuronate interconversion.</text>
</comment>
<dbReference type="RefSeq" id="WP_103202427.1">
    <property type="nucleotide sequence ID" value="NZ_CVTD020000015.1"/>
</dbReference>
<reference evidence="8 9" key="1">
    <citation type="submission" date="2015-06" db="EMBL/GenBank/DDBJ databases">
        <authorList>
            <person name="Wibberg Daniel"/>
        </authorList>
    </citation>
    <scope>NUCLEOTIDE SEQUENCE [LARGE SCALE GENOMIC DNA]</scope>
    <source>
        <strain evidence="8 9">T3/55T</strain>
    </source>
</reference>
<keyword evidence="9" id="KW-1185">Reference proteome</keyword>
<gene>
    <name evidence="7 8" type="primary">uxaC</name>
    <name evidence="8" type="ORF">HHT355_1102</name>
</gene>
<evidence type="ECO:0000256" key="4">
    <source>
        <dbReference type="ARBA" id="ARBA00012546"/>
    </source>
</evidence>
<proteinExistence type="inferred from homology"/>
<comment type="similarity">
    <text evidence="3 7">Belongs to the metallo-dependent hydrolases superfamily. Uronate isomerase family.</text>
</comment>
<dbReference type="SUPFAM" id="SSF51556">
    <property type="entry name" value="Metallo-dependent hydrolases"/>
    <property type="match status" value="1"/>
</dbReference>
<keyword evidence="6 7" id="KW-0413">Isomerase</keyword>
<evidence type="ECO:0000256" key="2">
    <source>
        <dbReference type="ARBA" id="ARBA00004892"/>
    </source>
</evidence>
<dbReference type="Gene3D" id="1.10.2020.10">
    <property type="entry name" value="uronate isomerase, domain 2, chain A"/>
    <property type="match status" value="1"/>
</dbReference>
<accession>A0A0H5SFR5</accession>
<comment type="catalytic activity">
    <reaction evidence="7">
        <text>aldehydo-D-galacturonate = keto-D-tagaturonate</text>
        <dbReference type="Rhea" id="RHEA:27702"/>
        <dbReference type="ChEBI" id="CHEBI:12952"/>
        <dbReference type="ChEBI" id="CHEBI:17886"/>
    </reaction>
</comment>
<dbReference type="Pfam" id="PF02614">
    <property type="entry name" value="UxaC"/>
    <property type="match status" value="1"/>
</dbReference>
<dbReference type="PANTHER" id="PTHR30068">
    <property type="entry name" value="URONATE ISOMERASE"/>
    <property type="match status" value="1"/>
</dbReference>
<dbReference type="PANTHER" id="PTHR30068:SF4">
    <property type="entry name" value="URONATE ISOMERASE"/>
    <property type="match status" value="1"/>
</dbReference>
<evidence type="ECO:0000256" key="5">
    <source>
        <dbReference type="ARBA" id="ARBA00020555"/>
    </source>
</evidence>
<dbReference type="Gene3D" id="3.20.20.140">
    <property type="entry name" value="Metal-dependent hydrolases"/>
    <property type="match status" value="1"/>
</dbReference>
<evidence type="ECO:0000256" key="7">
    <source>
        <dbReference type="HAMAP-Rule" id="MF_00675"/>
    </source>
</evidence>
<dbReference type="AlphaFoldDB" id="A0A0H5SFR5"/>
<dbReference type="HAMAP" id="MF_00675">
    <property type="entry name" value="UxaC"/>
    <property type="match status" value="1"/>
</dbReference>
<dbReference type="InterPro" id="IPR032466">
    <property type="entry name" value="Metal_Hydrolase"/>
</dbReference>
<evidence type="ECO:0000313" key="8">
    <source>
        <dbReference type="EMBL" id="CRZ34304.1"/>
    </source>
</evidence>
<dbReference type="NCBIfam" id="NF002794">
    <property type="entry name" value="PRK02925.1"/>
    <property type="match status" value="1"/>
</dbReference>
<evidence type="ECO:0000313" key="9">
    <source>
        <dbReference type="Proteomes" id="UP000236497"/>
    </source>
</evidence>
<dbReference type="Proteomes" id="UP000236497">
    <property type="component" value="Unassembled WGS sequence"/>
</dbReference>
<protein>
    <recommendedName>
        <fullName evidence="5 7">Uronate isomerase</fullName>
        <ecNumber evidence="4 7">5.3.1.12</ecNumber>
    </recommendedName>
    <alternativeName>
        <fullName evidence="7">Glucuronate isomerase</fullName>
    </alternativeName>
    <alternativeName>
        <fullName evidence="7">Uronic isomerase</fullName>
    </alternativeName>
</protein>
<dbReference type="EC" id="5.3.1.12" evidence="4 7"/>
<dbReference type="OrthoDB" id="9766564at2"/>